<organism evidence="13 14">
    <name type="scientific">Turnera subulata</name>
    <dbReference type="NCBI Taxonomy" id="218843"/>
    <lineage>
        <taxon>Eukaryota</taxon>
        <taxon>Viridiplantae</taxon>
        <taxon>Streptophyta</taxon>
        <taxon>Embryophyta</taxon>
        <taxon>Tracheophyta</taxon>
        <taxon>Spermatophyta</taxon>
        <taxon>Magnoliopsida</taxon>
        <taxon>eudicotyledons</taxon>
        <taxon>Gunneridae</taxon>
        <taxon>Pentapetalae</taxon>
        <taxon>rosids</taxon>
        <taxon>fabids</taxon>
        <taxon>Malpighiales</taxon>
        <taxon>Passifloraceae</taxon>
        <taxon>Turnera</taxon>
    </lineage>
</organism>
<keyword evidence="5" id="KW-0433">Leucine-rich repeat</keyword>
<gene>
    <name evidence="13" type="ORF">Tsubulata_042651</name>
</gene>
<keyword evidence="10" id="KW-0472">Membrane</keyword>
<dbReference type="PRINTS" id="PR00019">
    <property type="entry name" value="LEURICHRPT"/>
</dbReference>
<keyword evidence="9" id="KW-1133">Transmembrane helix</keyword>
<dbReference type="OrthoDB" id="843816at2759"/>
<evidence type="ECO:0000256" key="10">
    <source>
        <dbReference type="ARBA" id="ARBA00023136"/>
    </source>
</evidence>
<dbReference type="FunFam" id="3.80.10.10:FF:000722">
    <property type="entry name" value="Leucine-rich repeat receptor-like protein kinase"/>
    <property type="match status" value="1"/>
</dbReference>
<dbReference type="SUPFAM" id="SSF52058">
    <property type="entry name" value="L domain-like"/>
    <property type="match status" value="1"/>
</dbReference>
<evidence type="ECO:0000256" key="12">
    <source>
        <dbReference type="ARBA" id="ARBA00023180"/>
    </source>
</evidence>
<dbReference type="EMBL" id="JAKUCV010003613">
    <property type="protein sequence ID" value="KAJ4838218.1"/>
    <property type="molecule type" value="Genomic_DNA"/>
</dbReference>
<name>A0A9Q0FUR8_9ROSI</name>
<proteinExistence type="inferred from homology"/>
<protein>
    <submittedName>
        <fullName evidence="13">Uncharacterized protein</fullName>
    </submittedName>
</protein>
<keyword evidence="14" id="KW-1185">Reference proteome</keyword>
<comment type="caution">
    <text evidence="13">The sequence shown here is derived from an EMBL/GenBank/DDBJ whole genome shotgun (WGS) entry which is preliminary data.</text>
</comment>
<reference evidence="13" key="1">
    <citation type="submission" date="2022-02" db="EMBL/GenBank/DDBJ databases">
        <authorList>
            <person name="Henning P.M."/>
            <person name="McCubbin A.G."/>
            <person name="Shore J.S."/>
        </authorList>
    </citation>
    <scope>NUCLEOTIDE SEQUENCE</scope>
    <source>
        <strain evidence="13">F60SS</strain>
        <tissue evidence="13">Leaves</tissue>
    </source>
</reference>
<evidence type="ECO:0000256" key="6">
    <source>
        <dbReference type="ARBA" id="ARBA00022692"/>
    </source>
</evidence>
<dbReference type="GO" id="GO:0005886">
    <property type="term" value="C:plasma membrane"/>
    <property type="evidence" value="ECO:0007669"/>
    <property type="project" value="UniProtKB-SubCell"/>
</dbReference>
<comment type="similarity">
    <text evidence="2">Belongs to the RLP family.</text>
</comment>
<keyword evidence="4" id="KW-0597">Phosphoprotein</keyword>
<accession>A0A9Q0FUR8</accession>
<evidence type="ECO:0000256" key="11">
    <source>
        <dbReference type="ARBA" id="ARBA00023170"/>
    </source>
</evidence>
<evidence type="ECO:0000256" key="8">
    <source>
        <dbReference type="ARBA" id="ARBA00022737"/>
    </source>
</evidence>
<evidence type="ECO:0000256" key="9">
    <source>
        <dbReference type="ARBA" id="ARBA00022989"/>
    </source>
</evidence>
<comment type="subcellular location">
    <subcellularLocation>
        <location evidence="1">Cell membrane</location>
        <topology evidence="1">Single-pass type I membrane protein</topology>
    </subcellularLocation>
</comment>
<reference evidence="13" key="2">
    <citation type="journal article" date="2023" name="Plants (Basel)">
        <title>Annotation of the Turnera subulata (Passifloraceae) Draft Genome Reveals the S-Locus Evolved after the Divergence of Turneroideae from Passifloroideae in a Stepwise Manner.</title>
        <authorList>
            <person name="Henning P.M."/>
            <person name="Roalson E.H."/>
            <person name="Mir W."/>
            <person name="McCubbin A.G."/>
            <person name="Shore J.S."/>
        </authorList>
    </citation>
    <scope>NUCLEOTIDE SEQUENCE</scope>
    <source>
        <strain evidence="13">F60SS</strain>
    </source>
</reference>
<keyword evidence="11" id="KW-0675">Receptor</keyword>
<evidence type="ECO:0000313" key="13">
    <source>
        <dbReference type="EMBL" id="KAJ4838218.1"/>
    </source>
</evidence>
<dbReference type="InterPro" id="IPR025875">
    <property type="entry name" value="Leu-rich_rpt_4"/>
</dbReference>
<keyword evidence="7" id="KW-0732">Signal</keyword>
<evidence type="ECO:0000256" key="5">
    <source>
        <dbReference type="ARBA" id="ARBA00022614"/>
    </source>
</evidence>
<dbReference type="InterPro" id="IPR032675">
    <property type="entry name" value="LRR_dom_sf"/>
</dbReference>
<evidence type="ECO:0000256" key="3">
    <source>
        <dbReference type="ARBA" id="ARBA00022475"/>
    </source>
</evidence>
<keyword evidence="6" id="KW-0812">Transmembrane</keyword>
<dbReference type="Pfam" id="PF12799">
    <property type="entry name" value="LRR_4"/>
    <property type="match status" value="1"/>
</dbReference>
<evidence type="ECO:0000256" key="7">
    <source>
        <dbReference type="ARBA" id="ARBA00022729"/>
    </source>
</evidence>
<dbReference type="Gene3D" id="3.80.10.10">
    <property type="entry name" value="Ribonuclease Inhibitor"/>
    <property type="match status" value="1"/>
</dbReference>
<evidence type="ECO:0000256" key="1">
    <source>
        <dbReference type="ARBA" id="ARBA00004251"/>
    </source>
</evidence>
<evidence type="ECO:0000313" key="14">
    <source>
        <dbReference type="Proteomes" id="UP001141552"/>
    </source>
</evidence>
<keyword evidence="8" id="KW-0677">Repeat</keyword>
<sequence length="99" mass="10605">YNTLTGGIPTTLGNIRVLETLDLSHNSLSREIPPNFGELYSLSVLDLSNNNLTGPIPTSHQFDTFQVESFANNSGLCGSPIKVSCDETVSIICPKANHG</sequence>
<keyword evidence="3" id="KW-1003">Cell membrane</keyword>
<dbReference type="Proteomes" id="UP001141552">
    <property type="component" value="Unassembled WGS sequence"/>
</dbReference>
<dbReference type="PANTHER" id="PTHR27004:SF203">
    <property type="entry name" value="LEUCINE-RICH REPEAT-CONTAINING N-TERMINAL PLANT-TYPE DOMAIN-CONTAINING PROTEIN"/>
    <property type="match status" value="1"/>
</dbReference>
<evidence type="ECO:0000256" key="2">
    <source>
        <dbReference type="ARBA" id="ARBA00009592"/>
    </source>
</evidence>
<dbReference type="PANTHER" id="PTHR27004">
    <property type="entry name" value="RECEPTOR-LIKE PROTEIN 12 ISOFORM X1"/>
    <property type="match status" value="1"/>
</dbReference>
<feature type="non-terminal residue" evidence="13">
    <location>
        <position position="1"/>
    </location>
</feature>
<dbReference type="AlphaFoldDB" id="A0A9Q0FUR8"/>
<evidence type="ECO:0000256" key="4">
    <source>
        <dbReference type="ARBA" id="ARBA00022553"/>
    </source>
</evidence>
<keyword evidence="12" id="KW-0325">Glycoprotein</keyword>